<dbReference type="InterPro" id="IPR027417">
    <property type="entry name" value="P-loop_NTPase"/>
</dbReference>
<feature type="domain" description="Rad50/SbcC-type AAA" evidence="2">
    <location>
        <begin position="5"/>
        <end position="192"/>
    </location>
</feature>
<protein>
    <submittedName>
        <fullName evidence="3">SMC protein, N-terminal domain</fullName>
    </submittedName>
</protein>
<organism evidence="3 4">
    <name type="scientific">Candidatus Gallionella acididurans</name>
    <dbReference type="NCBI Taxonomy" id="1796491"/>
    <lineage>
        <taxon>Bacteria</taxon>
        <taxon>Pseudomonadati</taxon>
        <taxon>Pseudomonadota</taxon>
        <taxon>Betaproteobacteria</taxon>
        <taxon>Nitrosomonadales</taxon>
        <taxon>Gallionellaceae</taxon>
        <taxon>Gallionella</taxon>
    </lineage>
</organism>
<dbReference type="EMBL" id="LSLI01000065">
    <property type="protein sequence ID" value="KXS31621.1"/>
    <property type="molecule type" value="Genomic_DNA"/>
</dbReference>
<name>A0A139BRM8_9PROT</name>
<dbReference type="InterPro" id="IPR038729">
    <property type="entry name" value="Rad50/SbcC_AAA"/>
</dbReference>
<sequence length="1167" mass="130236">MKILSLRLKNLNSLKGEWHIDFTKPPFVDNSLFAITGPTGAGKSTLLDAICLALYHQTPRLKNISVSTNDIMTRHTAECLAEVEFEVKGAVYRAFWSQRRSRDKSDGALQAPKVELASGDGTILSTQTNDKLKRITDITGLDFPRFTKSMLLAQGGFAAFLNASANERAELLEELTGTEIYGDISRKVFEQARVAKGQLDQFKARADGMELLSEEQCAAMQLEVTQLDLKLAEVQHQQQITRAQRQWRIDLAQSEQEIQTADARLNEANLAQEAAAPELHRLADSEPAEALKPVHLCWQQAETTCQQSDGELQVLHVQRGKLKVEQGLQHQTARSIAARIAEQAQSRLQQLRGEGQQIDDFCADHSQHAQLGERLGVWRQQFEQRDRLQQDIAAQQQAQQKLELEQLENSRKLTAQSAMADVTEQKKTAANIALQTAQAEQSQRMGGQTLAELRHHWQSEQAGLNSWQQLETLAGRRRELAALHTSHATQLQQGHANVDTQEKALIALREQHRELSTQVADKQKLLEQERRIQSLEAHRQQLQPGDACPLCGSEEHPSIATYQALDVSATESAMKEKKAALVALTELGQQTKAEQAARQATLTQWQAQQDQTMQEIDRCQTEWAKLREQIRTTNALADDDWQNAETLRVAREAAEQAIARLAERLQAAEQGERAQERARETSNDCIQTLQAARNQLALLQQTAQTDQARQAELLRAVQTRQQALTELDTRLGSTLADGGFLLPDEPASWLQERDGEWQHWQHTQRRRQELTEALTRQHGQCETAQTLATLWEERWHALRPSHAEEQAKEFAAKFGAELANILARCTDEVARLTHELASLQGRQAQLEITLARQRTALSEALNNWQTALAASPFADLDAFVTALLPDEERQRLAQLKEHCQQATQQAAAVLKAANDKLLRLRAAPPVVESHSSAAPAAVPMLPELDELLATQEAQRREFSEQLGAQRALLSSDEQRRQSQQALYAQIGEQTAEADIWQRLDSLIGSAKGDKFRKFAQGLTLDHLLHLANRHLARLHGRYLLRRKTTGELELDIVDGWQGDAARDTRTLSGGESFLVSLALALALSDLVSHKTSIDSLFLDEGFGTLDADTLEIALNALDTLNASGKMIGIISHVEGLKERITAQILVEKGGGIGHSRLRISTQSLLLR</sequence>
<feature type="coiled-coil region" evidence="1">
    <location>
        <begin position="822"/>
        <end position="849"/>
    </location>
</feature>
<comment type="caution">
    <text evidence="3">The sequence shown here is derived from an EMBL/GenBank/DDBJ whole genome shotgun (WGS) entry which is preliminary data.</text>
</comment>
<dbReference type="PANTHER" id="PTHR32114">
    <property type="entry name" value="ABC TRANSPORTER ABCH.3"/>
    <property type="match status" value="1"/>
</dbReference>
<gene>
    <name evidence="3" type="ORF">AWT59_2255</name>
</gene>
<dbReference type="SUPFAM" id="SSF52540">
    <property type="entry name" value="P-loop containing nucleoside triphosphate hydrolases"/>
    <property type="match status" value="2"/>
</dbReference>
<feature type="coiled-coil region" evidence="1">
    <location>
        <begin position="602"/>
        <end position="709"/>
    </location>
</feature>
<dbReference type="PANTHER" id="PTHR32114:SF2">
    <property type="entry name" value="ABC TRANSPORTER ABCH.3"/>
    <property type="match status" value="1"/>
</dbReference>
<keyword evidence="1" id="KW-0175">Coiled coil</keyword>
<dbReference type="Pfam" id="PF13558">
    <property type="entry name" value="SbcC_Walker_B"/>
    <property type="match status" value="1"/>
</dbReference>
<evidence type="ECO:0000256" key="1">
    <source>
        <dbReference type="SAM" id="Coils"/>
    </source>
</evidence>
<dbReference type="GO" id="GO:0016887">
    <property type="term" value="F:ATP hydrolysis activity"/>
    <property type="evidence" value="ECO:0007669"/>
    <property type="project" value="InterPro"/>
</dbReference>
<proteinExistence type="predicted"/>
<dbReference type="PATRIC" id="fig|1796491.3.peg.2466"/>
<reference evidence="3 4" key="1">
    <citation type="submission" date="2016-02" db="EMBL/GenBank/DDBJ databases">
        <authorList>
            <person name="Wen L."/>
            <person name="He K."/>
            <person name="Yang H."/>
        </authorList>
    </citation>
    <scope>NUCLEOTIDE SEQUENCE [LARGE SCALE GENOMIC DNA]</scope>
    <source>
        <strain evidence="3">ShG14-8</strain>
    </source>
</reference>
<evidence type="ECO:0000313" key="3">
    <source>
        <dbReference type="EMBL" id="KXS31621.1"/>
    </source>
</evidence>
<accession>A0A139BRM8</accession>
<dbReference type="Pfam" id="PF13476">
    <property type="entry name" value="AAA_23"/>
    <property type="match status" value="1"/>
</dbReference>
<dbReference type="Proteomes" id="UP000070578">
    <property type="component" value="Unassembled WGS sequence"/>
</dbReference>
<dbReference type="Gene3D" id="3.40.50.300">
    <property type="entry name" value="P-loop containing nucleotide triphosphate hydrolases"/>
    <property type="match status" value="2"/>
</dbReference>
<evidence type="ECO:0000313" key="4">
    <source>
        <dbReference type="Proteomes" id="UP000070578"/>
    </source>
</evidence>
<dbReference type="AlphaFoldDB" id="A0A139BRM8"/>
<reference evidence="3 4" key="2">
    <citation type="submission" date="2016-03" db="EMBL/GenBank/DDBJ databases">
        <title>New uncultured bacterium of the family Gallionellaceae from acid mine drainage: description and reconstruction of genome based on metagenomic analysis of microbial community.</title>
        <authorList>
            <person name="Kadnikov V."/>
            <person name="Ivasenko D."/>
            <person name="Beletsky A."/>
            <person name="Mardanov A."/>
            <person name="Danilova E."/>
            <person name="Pimenov N."/>
            <person name="Karnachuk O."/>
            <person name="Ravin N."/>
        </authorList>
    </citation>
    <scope>NUCLEOTIDE SEQUENCE [LARGE SCALE GENOMIC DNA]</scope>
    <source>
        <strain evidence="3">ShG14-8</strain>
    </source>
</reference>
<dbReference type="GO" id="GO:0006302">
    <property type="term" value="P:double-strand break repair"/>
    <property type="evidence" value="ECO:0007669"/>
    <property type="project" value="InterPro"/>
</dbReference>
<evidence type="ECO:0000259" key="2">
    <source>
        <dbReference type="Pfam" id="PF13476"/>
    </source>
</evidence>